<dbReference type="GO" id="GO:0016020">
    <property type="term" value="C:membrane"/>
    <property type="evidence" value="ECO:0007669"/>
    <property type="project" value="InterPro"/>
</dbReference>
<dbReference type="Proteomes" id="UP000278746">
    <property type="component" value="Unassembled WGS sequence"/>
</dbReference>
<organism evidence="5 6">
    <name type="scientific">Alteribacter keqinensis</name>
    <dbReference type="NCBI Taxonomy" id="2483800"/>
    <lineage>
        <taxon>Bacteria</taxon>
        <taxon>Bacillati</taxon>
        <taxon>Bacillota</taxon>
        <taxon>Bacilli</taxon>
        <taxon>Bacillales</taxon>
        <taxon>Bacillaceae</taxon>
        <taxon>Alteribacter</taxon>
    </lineage>
</organism>
<dbReference type="OrthoDB" id="7849325at2"/>
<evidence type="ECO:0000259" key="4">
    <source>
        <dbReference type="Pfam" id="PF00892"/>
    </source>
</evidence>
<keyword evidence="3" id="KW-0472">Membrane</keyword>
<evidence type="ECO:0000256" key="3">
    <source>
        <dbReference type="SAM" id="Phobius"/>
    </source>
</evidence>
<feature type="transmembrane region" description="Helical" evidence="3">
    <location>
        <begin position="218"/>
        <end position="235"/>
    </location>
</feature>
<evidence type="ECO:0000256" key="2">
    <source>
        <dbReference type="ARBA" id="ARBA00007362"/>
    </source>
</evidence>
<comment type="subcellular location">
    <subcellularLocation>
        <location evidence="1">Endomembrane system</location>
        <topology evidence="1">Multi-pass membrane protein</topology>
    </subcellularLocation>
</comment>
<feature type="transmembrane region" description="Helical" evidence="3">
    <location>
        <begin position="152"/>
        <end position="169"/>
    </location>
</feature>
<dbReference type="SUPFAM" id="SSF103481">
    <property type="entry name" value="Multidrug resistance efflux transporter EmrE"/>
    <property type="match status" value="1"/>
</dbReference>
<accession>A0A3M7TVT9</accession>
<dbReference type="InterPro" id="IPR000620">
    <property type="entry name" value="EamA_dom"/>
</dbReference>
<feature type="transmembrane region" description="Helical" evidence="3">
    <location>
        <begin position="31"/>
        <end position="52"/>
    </location>
</feature>
<feature type="transmembrane region" description="Helical" evidence="3">
    <location>
        <begin position="175"/>
        <end position="197"/>
    </location>
</feature>
<comment type="caution">
    <text evidence="5">The sequence shown here is derived from an EMBL/GenBank/DDBJ whole genome shotgun (WGS) entry which is preliminary data.</text>
</comment>
<proteinExistence type="inferred from homology"/>
<feature type="transmembrane region" description="Helical" evidence="3">
    <location>
        <begin position="273"/>
        <end position="291"/>
    </location>
</feature>
<feature type="transmembrane region" description="Helical" evidence="3">
    <location>
        <begin position="59"/>
        <end position="77"/>
    </location>
</feature>
<dbReference type="PANTHER" id="PTHR22911">
    <property type="entry name" value="ACYL-MALONYL CONDENSING ENZYME-RELATED"/>
    <property type="match status" value="1"/>
</dbReference>
<reference evidence="5 6" key="1">
    <citation type="submission" date="2018-10" db="EMBL/GenBank/DDBJ databases">
        <title>Bacillus Keqinensis sp. nov., a moderately halophilic bacterium isolated from a saline-alkaline lake.</title>
        <authorList>
            <person name="Wang H."/>
        </authorList>
    </citation>
    <scope>NUCLEOTIDE SEQUENCE [LARGE SCALE GENOMIC DNA]</scope>
    <source>
        <strain evidence="5 6">KQ-3</strain>
    </source>
</reference>
<feature type="transmembrane region" description="Helical" evidence="3">
    <location>
        <begin position="122"/>
        <end position="140"/>
    </location>
</feature>
<keyword evidence="6" id="KW-1185">Reference proteome</keyword>
<gene>
    <name evidence="5" type="ORF">EBO34_05415</name>
</gene>
<keyword evidence="3" id="KW-1133">Transmembrane helix</keyword>
<keyword evidence="3" id="KW-0812">Transmembrane</keyword>
<sequence>MGFLLAFLSALCFSITNIVLKKGMTHSTTNGLWVITLMNVLVLGAALLAASFIKEPPQLTVNGILLFATAGFLINVIGRPLLYKSIRINGSSKAVSIKNSAPVFTLIFALFFLHERIAPGPMIGIICILTGLFVLAVFTFKEDRTKVQRSGYLYALLAAVGYGFGQGLTKEAMNVLYEPVLGAFIGTVIALFVLTVYETFRTDNSFFVFMKASFRYPHYIWAGILTGFALLFFYLSASLIYVSYSVAILAVDPVITVILAYFFLKKEETIPPVLLIVGILVFIGAGLISLLG</sequence>
<comment type="similarity">
    <text evidence="2">Belongs to the EamA transporter family.</text>
</comment>
<dbReference type="AlphaFoldDB" id="A0A3M7TVT9"/>
<name>A0A3M7TVT9_9BACI</name>
<feature type="domain" description="EamA" evidence="4">
    <location>
        <begin position="2"/>
        <end position="135"/>
    </location>
</feature>
<dbReference type="Pfam" id="PF00892">
    <property type="entry name" value="EamA"/>
    <property type="match status" value="2"/>
</dbReference>
<evidence type="ECO:0000256" key="1">
    <source>
        <dbReference type="ARBA" id="ARBA00004127"/>
    </source>
</evidence>
<protein>
    <submittedName>
        <fullName evidence="5">DMT family transporter</fullName>
    </submittedName>
</protein>
<evidence type="ECO:0000313" key="5">
    <source>
        <dbReference type="EMBL" id="RNA69379.1"/>
    </source>
</evidence>
<dbReference type="InterPro" id="IPR037185">
    <property type="entry name" value="EmrE-like"/>
</dbReference>
<dbReference type="EMBL" id="RHIB01000001">
    <property type="protein sequence ID" value="RNA69379.1"/>
    <property type="molecule type" value="Genomic_DNA"/>
</dbReference>
<evidence type="ECO:0000313" key="6">
    <source>
        <dbReference type="Proteomes" id="UP000278746"/>
    </source>
</evidence>
<feature type="domain" description="EamA" evidence="4">
    <location>
        <begin position="150"/>
        <end position="289"/>
    </location>
</feature>
<dbReference type="PANTHER" id="PTHR22911:SF137">
    <property type="entry name" value="SOLUTE CARRIER FAMILY 35 MEMBER G2-RELATED"/>
    <property type="match status" value="1"/>
</dbReference>
<dbReference type="RefSeq" id="WP_122896899.1">
    <property type="nucleotide sequence ID" value="NZ_RHIB01000001.1"/>
</dbReference>
<feature type="transmembrane region" description="Helical" evidence="3">
    <location>
        <begin position="241"/>
        <end position="264"/>
    </location>
</feature>